<dbReference type="GeneTree" id="ENSGT00940000158837"/>
<dbReference type="PANTHER" id="PTHR11106:SF111">
    <property type="entry name" value="MACRO DOMAIN-CONTAINING PROTEIN"/>
    <property type="match status" value="1"/>
</dbReference>
<name>A0A3Q1GV20_9TELE</name>
<organism evidence="3 4">
    <name type="scientific">Acanthochromis polyacanthus</name>
    <name type="common">spiny chromis</name>
    <dbReference type="NCBI Taxonomy" id="80966"/>
    <lineage>
        <taxon>Eukaryota</taxon>
        <taxon>Metazoa</taxon>
        <taxon>Chordata</taxon>
        <taxon>Craniata</taxon>
        <taxon>Vertebrata</taxon>
        <taxon>Euteleostomi</taxon>
        <taxon>Actinopterygii</taxon>
        <taxon>Neopterygii</taxon>
        <taxon>Teleostei</taxon>
        <taxon>Neoteleostei</taxon>
        <taxon>Acanthomorphata</taxon>
        <taxon>Ovalentaria</taxon>
        <taxon>Pomacentridae</taxon>
        <taxon>Acanthochromis</taxon>
    </lineage>
</organism>
<dbReference type="PROSITE" id="PS51154">
    <property type="entry name" value="MACRO"/>
    <property type="match status" value="1"/>
</dbReference>
<evidence type="ECO:0000259" key="2">
    <source>
        <dbReference type="PROSITE" id="PS51154"/>
    </source>
</evidence>
<dbReference type="AlphaFoldDB" id="A0A3Q1GV20"/>
<dbReference type="Ensembl" id="ENSAPOT00000017443.1">
    <property type="protein sequence ID" value="ENSAPOP00000020975.1"/>
    <property type="gene ID" value="ENSAPOG00000001260.1"/>
</dbReference>
<dbReference type="Proteomes" id="UP000257200">
    <property type="component" value="Unplaced"/>
</dbReference>
<keyword evidence="1" id="KW-0812">Transmembrane</keyword>
<evidence type="ECO:0000313" key="3">
    <source>
        <dbReference type="Ensembl" id="ENSAPOP00000020975.1"/>
    </source>
</evidence>
<proteinExistence type="predicted"/>
<sequence>MHEPNLIHNMCTVQVDTEPTIQPSIQTDFETLLEEAGPPPPLLSQEKSLSVKVSETLTVCVWKTDLTSFTVDAIVNAANKSLGHTGGLALALATAGGPNITKESDSHIQKYGKLKPGEAVVTSAGNLPRRYLIHAVGPQIGNNPSSQTLSKAQKALKKTIESILNRVIEHHIKSVAIPAISSGIFRFPLALCADTIVSTVKEFHQLFNIKHYFHIDIPCVLIHYMFFIGVTWGLEKSPLEKMTGGQSDGGD</sequence>
<protein>
    <recommendedName>
        <fullName evidence="2">Macro domain-containing protein</fullName>
    </recommendedName>
</protein>
<feature type="domain" description="Macro" evidence="2">
    <location>
        <begin position="46"/>
        <end position="251"/>
    </location>
</feature>
<feature type="transmembrane region" description="Helical" evidence="1">
    <location>
        <begin position="212"/>
        <end position="234"/>
    </location>
</feature>
<keyword evidence="4" id="KW-1185">Reference proteome</keyword>
<dbReference type="STRING" id="80966.ENSAPOP00000020975"/>
<keyword evidence="1" id="KW-1133">Transmembrane helix</keyword>
<dbReference type="InterPro" id="IPR043472">
    <property type="entry name" value="Macro_dom-like"/>
</dbReference>
<dbReference type="CDD" id="cd02907">
    <property type="entry name" value="Macro_Af1521_BAL-like"/>
    <property type="match status" value="1"/>
</dbReference>
<reference evidence="3" key="2">
    <citation type="submission" date="2025-09" db="UniProtKB">
        <authorList>
            <consortium name="Ensembl"/>
        </authorList>
    </citation>
    <scope>IDENTIFICATION</scope>
</reference>
<dbReference type="InParanoid" id="A0A3Q1GV20"/>
<reference evidence="3" key="1">
    <citation type="submission" date="2025-08" db="UniProtKB">
        <authorList>
            <consortium name="Ensembl"/>
        </authorList>
    </citation>
    <scope>IDENTIFICATION</scope>
</reference>
<dbReference type="SMART" id="SM00506">
    <property type="entry name" value="A1pp"/>
    <property type="match status" value="1"/>
</dbReference>
<dbReference type="PANTHER" id="PTHR11106">
    <property type="entry name" value="GANGLIOSIDE INDUCED DIFFERENTIATION ASSOCIATED PROTEIN 2-RELATED"/>
    <property type="match status" value="1"/>
</dbReference>
<evidence type="ECO:0000313" key="4">
    <source>
        <dbReference type="Proteomes" id="UP000257200"/>
    </source>
</evidence>
<dbReference type="InterPro" id="IPR002589">
    <property type="entry name" value="Macro_dom"/>
</dbReference>
<accession>A0A3Q1GV20</accession>
<dbReference type="Pfam" id="PF01661">
    <property type="entry name" value="Macro"/>
    <property type="match status" value="1"/>
</dbReference>
<keyword evidence="1" id="KW-0472">Membrane</keyword>
<dbReference type="Gene3D" id="3.40.220.10">
    <property type="entry name" value="Leucine Aminopeptidase, subunit E, domain 1"/>
    <property type="match status" value="1"/>
</dbReference>
<evidence type="ECO:0000256" key="1">
    <source>
        <dbReference type="SAM" id="Phobius"/>
    </source>
</evidence>
<dbReference type="SUPFAM" id="SSF52949">
    <property type="entry name" value="Macro domain-like"/>
    <property type="match status" value="1"/>
</dbReference>